<dbReference type="AlphaFoldDB" id="F8H562"/>
<protein>
    <submittedName>
        <fullName evidence="1">Uncharacterized protein</fullName>
    </submittedName>
</protein>
<evidence type="ECO:0000313" key="1">
    <source>
        <dbReference type="EMBL" id="AEJ03499.1"/>
    </source>
</evidence>
<dbReference type="Proteomes" id="UP000008932">
    <property type="component" value="Chromosome"/>
</dbReference>
<sequence>MAAGSPCTPRRSSRSLVETRHPGIGAVAALVAACSPTARLPEHGRPGRRG</sequence>
<dbReference type="EMBL" id="CP002881">
    <property type="protein sequence ID" value="AEJ03499.1"/>
    <property type="molecule type" value="Genomic_DNA"/>
</dbReference>
<reference key="2">
    <citation type="submission" date="2011-06" db="EMBL/GenBank/DDBJ databases">
        <title>Complete Genome Sequence of Pseudomonas stutzeri Strain CGMCC 1.1803.</title>
        <authorList>
            <person name="Yan Y."/>
            <person name="Chen M."/>
            <person name="Lu W."/>
            <person name="Zhang W."/>
            <person name="Ping S."/>
            <person name="Lin M."/>
        </authorList>
    </citation>
    <scope>NUCLEOTIDE SEQUENCE</scope>
    <source>
        <strain>ATCC 17588</strain>
    </source>
</reference>
<proteinExistence type="predicted"/>
<accession>F8H562</accession>
<organism evidence="1 2">
    <name type="scientific">Stutzerimonas stutzeri (strain ATCC 17588 / DSM 5190 / CCUG 11256 / JCM 5965 / LMG 11199 / NBRC 14165 / NCIMB 11358 / Stanier 221)</name>
    <name type="common">Pseudomonas stutzeri</name>
    <dbReference type="NCBI Taxonomy" id="96563"/>
    <lineage>
        <taxon>Bacteria</taxon>
        <taxon>Pseudomonadati</taxon>
        <taxon>Pseudomonadota</taxon>
        <taxon>Gammaproteobacteria</taxon>
        <taxon>Pseudomonadales</taxon>
        <taxon>Pseudomonadaceae</taxon>
        <taxon>Stutzerimonas</taxon>
    </lineage>
</organism>
<evidence type="ECO:0000313" key="2">
    <source>
        <dbReference type="Proteomes" id="UP000008932"/>
    </source>
</evidence>
<name>F8H562_STUS2</name>
<dbReference type="KEGG" id="psz:PSTAB_0218"/>
<reference evidence="2" key="3">
    <citation type="submission" date="2011-06" db="EMBL/GenBank/DDBJ databases">
        <title>Complete genome sequence of Pseudomonas stutzeri strain CGMCC 1.1803.</title>
        <authorList>
            <person name="Yan Y."/>
            <person name="Chen M."/>
            <person name="Lu W."/>
            <person name="Zhang W."/>
            <person name="Ping S."/>
            <person name="Lin M."/>
        </authorList>
    </citation>
    <scope>NUCLEOTIDE SEQUENCE [LARGE SCALE GENOMIC DNA]</scope>
    <source>
        <strain evidence="2">ATCC 17588 / DSM 5190 / CCUG 11256 / JCM 5965 / LMG 11199 / NCIMB 11358 / Stanier 221</strain>
    </source>
</reference>
<dbReference type="HOGENOM" id="CLU_3121792_0_0_6"/>
<gene>
    <name evidence="1" type="ordered locus">PSTAB_0218</name>
</gene>
<reference evidence="1 2" key="1">
    <citation type="journal article" date="2011" name="J. Bacteriol.">
        <title>Complete Genome Sequence of the Type Strain Pseudomonas stutzeri CGMCC 1.1803.</title>
        <authorList>
            <person name="Chen M."/>
            <person name="Yan Y."/>
            <person name="Zhang W."/>
            <person name="Lu W."/>
            <person name="Wang J."/>
            <person name="Ping S."/>
            <person name="Lin M."/>
        </authorList>
    </citation>
    <scope>NUCLEOTIDE SEQUENCE [LARGE SCALE GENOMIC DNA]</scope>
    <source>
        <strain evidence="2">ATCC 17588 / DSM 5190 / CCUG 11256 / JCM 5965 / LMG 11199 / NCIMB 11358 / Stanier 221</strain>
    </source>
</reference>